<proteinExistence type="inferred from homology"/>
<feature type="compositionally biased region" description="Basic and acidic residues" evidence="2">
    <location>
        <begin position="20"/>
        <end position="30"/>
    </location>
</feature>
<feature type="region of interest" description="Disordered" evidence="2">
    <location>
        <begin position="187"/>
        <end position="229"/>
    </location>
</feature>
<evidence type="ECO:0000259" key="3">
    <source>
        <dbReference type="Pfam" id="PF05183"/>
    </source>
</evidence>
<dbReference type="InterPro" id="IPR007855">
    <property type="entry name" value="RDRP"/>
</dbReference>
<feature type="compositionally biased region" description="Low complexity" evidence="2">
    <location>
        <begin position="46"/>
        <end position="61"/>
    </location>
</feature>
<evidence type="ECO:0000313" key="5">
    <source>
        <dbReference type="Proteomes" id="UP000241462"/>
    </source>
</evidence>
<dbReference type="STRING" id="2025994.A0A2T3A7Y2"/>
<dbReference type="InterPro" id="IPR057596">
    <property type="entry name" value="RDRP_core"/>
</dbReference>
<dbReference type="GO" id="GO:0003723">
    <property type="term" value="F:RNA binding"/>
    <property type="evidence" value="ECO:0007669"/>
    <property type="project" value="UniProtKB-KW"/>
</dbReference>
<keyword evidence="1" id="KW-0548">Nucleotidyltransferase</keyword>
<keyword evidence="5" id="KW-1185">Reference proteome</keyword>
<dbReference type="Pfam" id="PF05183">
    <property type="entry name" value="RdRP"/>
    <property type="match status" value="1"/>
</dbReference>
<name>A0A2T3A7Y2_9PEZI</name>
<reference evidence="4 5" key="1">
    <citation type="journal article" date="2018" name="Mycol. Prog.">
        <title>Coniella lustricola, a new species from submerged detritus.</title>
        <authorList>
            <person name="Raudabaugh D.B."/>
            <person name="Iturriaga T."/>
            <person name="Carver A."/>
            <person name="Mondo S."/>
            <person name="Pangilinan J."/>
            <person name="Lipzen A."/>
            <person name="He G."/>
            <person name="Amirebrahimi M."/>
            <person name="Grigoriev I.V."/>
            <person name="Miller A.N."/>
        </authorList>
    </citation>
    <scope>NUCLEOTIDE SEQUENCE [LARGE SCALE GENOMIC DNA]</scope>
    <source>
        <strain evidence="4 5">B22-T-1</strain>
    </source>
</reference>
<evidence type="ECO:0000256" key="2">
    <source>
        <dbReference type="SAM" id="MobiDB-lite"/>
    </source>
</evidence>
<feature type="region of interest" description="Disordered" evidence="2">
    <location>
        <begin position="112"/>
        <end position="131"/>
    </location>
</feature>
<dbReference type="OrthoDB" id="10055769at2759"/>
<protein>
    <recommendedName>
        <fullName evidence="1">RNA-dependent RNA polymerase</fullName>
        <ecNumber evidence="1">2.7.7.48</ecNumber>
    </recommendedName>
</protein>
<organism evidence="4 5">
    <name type="scientific">Coniella lustricola</name>
    <dbReference type="NCBI Taxonomy" id="2025994"/>
    <lineage>
        <taxon>Eukaryota</taxon>
        <taxon>Fungi</taxon>
        <taxon>Dikarya</taxon>
        <taxon>Ascomycota</taxon>
        <taxon>Pezizomycotina</taxon>
        <taxon>Sordariomycetes</taxon>
        <taxon>Sordariomycetidae</taxon>
        <taxon>Diaporthales</taxon>
        <taxon>Schizoparmaceae</taxon>
        <taxon>Coniella</taxon>
    </lineage>
</organism>
<dbReference type="GO" id="GO:0031380">
    <property type="term" value="C:nuclear RNA-directed RNA polymerase complex"/>
    <property type="evidence" value="ECO:0007669"/>
    <property type="project" value="TreeGrafter"/>
</dbReference>
<dbReference type="PANTHER" id="PTHR23079:SF14">
    <property type="entry name" value="RNA-DEPENDENT RNA POLYMERASE"/>
    <property type="match status" value="1"/>
</dbReference>
<keyword evidence="1" id="KW-0696">RNA-directed RNA polymerase</keyword>
<feature type="region of interest" description="Disordered" evidence="2">
    <location>
        <begin position="1"/>
        <end position="107"/>
    </location>
</feature>
<feature type="compositionally biased region" description="Polar residues" evidence="2">
    <location>
        <begin position="206"/>
        <end position="229"/>
    </location>
</feature>
<evidence type="ECO:0000256" key="1">
    <source>
        <dbReference type="RuleBase" id="RU363098"/>
    </source>
</evidence>
<feature type="compositionally biased region" description="Acidic residues" evidence="2">
    <location>
        <begin position="1325"/>
        <end position="1339"/>
    </location>
</feature>
<dbReference type="EC" id="2.7.7.48" evidence="1"/>
<feature type="region of interest" description="Disordered" evidence="2">
    <location>
        <begin position="1317"/>
        <end position="1339"/>
    </location>
</feature>
<dbReference type="Gene3D" id="1.10.8.790">
    <property type="entry name" value="RNA-dependent RNA polymerase, slab domain, helical subdomain-like"/>
    <property type="match status" value="1"/>
</dbReference>
<dbReference type="GO" id="GO:0030422">
    <property type="term" value="P:siRNA processing"/>
    <property type="evidence" value="ECO:0007669"/>
    <property type="project" value="TreeGrafter"/>
</dbReference>
<keyword evidence="1" id="KW-0808">Transferase</keyword>
<dbReference type="GO" id="GO:0003968">
    <property type="term" value="F:RNA-directed RNA polymerase activity"/>
    <property type="evidence" value="ECO:0007669"/>
    <property type="project" value="UniProtKB-KW"/>
</dbReference>
<dbReference type="EMBL" id="KZ678443">
    <property type="protein sequence ID" value="PSR84433.1"/>
    <property type="molecule type" value="Genomic_DNA"/>
</dbReference>
<keyword evidence="1" id="KW-0694">RNA-binding</keyword>
<dbReference type="Proteomes" id="UP000241462">
    <property type="component" value="Unassembled WGS sequence"/>
</dbReference>
<comment type="catalytic activity">
    <reaction evidence="1">
        <text>RNA(n) + a ribonucleoside 5'-triphosphate = RNA(n+1) + diphosphate</text>
        <dbReference type="Rhea" id="RHEA:21248"/>
        <dbReference type="Rhea" id="RHEA-COMP:14527"/>
        <dbReference type="Rhea" id="RHEA-COMP:17342"/>
        <dbReference type="ChEBI" id="CHEBI:33019"/>
        <dbReference type="ChEBI" id="CHEBI:61557"/>
        <dbReference type="ChEBI" id="CHEBI:140395"/>
        <dbReference type="EC" id="2.7.7.48"/>
    </reaction>
</comment>
<feature type="region of interest" description="Disordered" evidence="2">
    <location>
        <begin position="407"/>
        <end position="429"/>
    </location>
</feature>
<dbReference type="InParanoid" id="A0A2T3A7Y2"/>
<evidence type="ECO:0000313" key="4">
    <source>
        <dbReference type="EMBL" id="PSR84433.1"/>
    </source>
</evidence>
<dbReference type="PANTHER" id="PTHR23079">
    <property type="entry name" value="RNA-DEPENDENT RNA POLYMERASE"/>
    <property type="match status" value="1"/>
</dbReference>
<feature type="domain" description="RDRP core" evidence="3">
    <location>
        <begin position="373"/>
        <end position="1096"/>
    </location>
</feature>
<accession>A0A2T3A7Y2</accession>
<sequence length="1355" mass="151428">MSTNRTPSIQTARQQLRRQRQSDSDQHESTARQTQTAALRSLDNVPLRTRAPLARPARPAPHAWDGGGDSHYDGSVSSFDDTPGYVFRPSPSPATQRPFISRQHSTETLTQASFSSSWLSSDEVSRTCSPTPSELDALEELAVLDLDDLSLAASGVSVGQVAAQSQRPESPDSDEGSVFYDASEVSSFSTASSDEDDDAADDATYRPSSSEPVYTSSADSGDSTVSARPQTLSLAERLPLAWPNTPSLTGNPPIVALWELTRIALHCKVADPSRISLTWHPAWKDLDVFWAALKQHPVLSGKRFPPKSDPQAWLLGVESHQNNNNNNNSAPRTCSSTDRPTPLRAVVLTASMHPSWNSPPKATNVRDSSDSPPLRLELNPLIIEKSSRLLRHFGWDRFLEVRIPSLETWPDPSHGSPSSCASEQDEQDEKEAIAAHWLARKPHHFMNRQWAAFYVRDQPFKVDAPEPSSLTSNGPVVPDSTGSATPKAIYYHRVLLFAEQGADLPGLLKTRSASSCLPSSSSTSSSSASVSGRWPRTALHRNAMLGWLLNWEGNVNEPYLKLFQRIALGLSRTTPTILLEPSQIVHRFTDMLSPCKFNQNCPDSDQSALSSPKCSASRTIMNDGAGRISPRLMQRVRDELGLQSIPSAIQARLGSAKGMWVIDATETDTQAEWIETYPSQRKWKYGDGEDATMRGARGIHEAHRTLEVISWSADLTPASLNIQFLPILDDRARDKKLMWDTVTGFLVTEAEEQTKTLLTALQQNEVFRKWVHDQTRSNIKYLGSGPNNSMPFLGGLPQSTEDAMSFLADGGFSPMQLKFLQTLVFQTMKSKGEKMKQDLKIRVSRSTYAYIIPDFWGVLEPGEVHLSFSAKFNDGVEELSDLDGRDVLVARSPAHLPSDVQKVRATFKSALRHLRDVVIFSTKGEMPLASILSGGDYDGDKVLICWDPVIVDNFKNYAMPPKPKKLLAQYIRKDCDKLVDLRFEYGTMRYIDVMLEKAFRFNLTKRFLGPCTIYKEKLAYHRFSASSPQIISLSWLLSELADQPKQGIIFGRDEWARFQSDILGTRMEYPVPAYKRTPGPRLSPNAKNIIDHVMFEAKTVVEASLAELYQFLDGSGATTMDDDVVGYWNAFEAAFGDVDRHGMPRCGWFVALQDGLQDDVEKCITTWSKLMMGANRDPDMDYNAKVKLVYADWREIQPRFPDDQFPSERSRTVAAVVDVARKFLTGDGSGRSNLNDHYSQWELLKASWTFKHFHHRKRRFIWQMAGRQLQVLKALATTANSFSPLDSAPFMVAANMYSALKPDNTYIKRLMAMEGDEAVGHPEKGEEEEEDREDDLNGLDEEVLLWEASQLSQEE</sequence>
<gene>
    <name evidence="4" type="ORF">BD289DRAFT_261289</name>
</gene>
<comment type="similarity">
    <text evidence="1">Belongs to the RdRP family.</text>
</comment>
<feature type="compositionally biased region" description="Polar residues" evidence="2">
    <location>
        <begin position="1"/>
        <end position="12"/>
    </location>
</feature>